<accession>A0A6J4LS02</accession>
<protein>
    <submittedName>
        <fullName evidence="2">Uncharacterized protein</fullName>
    </submittedName>
</protein>
<dbReference type="AlphaFoldDB" id="A0A6J4LS02"/>
<gene>
    <name evidence="2" type="ORF">AVDCRST_MAG71-2234</name>
</gene>
<evidence type="ECO:0000313" key="2">
    <source>
        <dbReference type="EMBL" id="CAA9340927.1"/>
    </source>
</evidence>
<dbReference type="EMBL" id="CADCUA010000516">
    <property type="protein sequence ID" value="CAA9340927.1"/>
    <property type="molecule type" value="Genomic_DNA"/>
</dbReference>
<evidence type="ECO:0000256" key="1">
    <source>
        <dbReference type="SAM" id="MobiDB-lite"/>
    </source>
</evidence>
<feature type="region of interest" description="Disordered" evidence="1">
    <location>
        <begin position="1"/>
        <end position="65"/>
    </location>
</feature>
<feature type="non-terminal residue" evidence="2">
    <location>
        <position position="1"/>
    </location>
</feature>
<sequence length="65" mass="6800">AWWGTPVGNGSGAPGSADHAAPVVQRMRRPGKAMDAANGASGQALMRDHPRPPHRRPIRSSGFGM</sequence>
<name>A0A6J4LS02_9GAMM</name>
<proteinExistence type="predicted"/>
<reference evidence="2" key="1">
    <citation type="submission" date="2020-02" db="EMBL/GenBank/DDBJ databases">
        <authorList>
            <person name="Meier V. D."/>
        </authorList>
    </citation>
    <scope>NUCLEOTIDE SEQUENCE</scope>
    <source>
        <strain evidence="2">AVDCRST_MAG71</strain>
    </source>
</reference>
<organism evidence="2">
    <name type="scientific">uncultured Lysobacter sp</name>
    <dbReference type="NCBI Taxonomy" id="271060"/>
    <lineage>
        <taxon>Bacteria</taxon>
        <taxon>Pseudomonadati</taxon>
        <taxon>Pseudomonadota</taxon>
        <taxon>Gammaproteobacteria</taxon>
        <taxon>Lysobacterales</taxon>
        <taxon>Lysobacteraceae</taxon>
        <taxon>Lysobacter</taxon>
        <taxon>environmental samples</taxon>
    </lineage>
</organism>
<feature type="non-terminal residue" evidence="2">
    <location>
        <position position="65"/>
    </location>
</feature>